<feature type="compositionally biased region" description="Basic and acidic residues" evidence="1">
    <location>
        <begin position="464"/>
        <end position="476"/>
    </location>
</feature>
<dbReference type="eggNOG" id="ENOG502RBEH">
    <property type="taxonomic scope" value="Eukaryota"/>
</dbReference>
<dbReference type="InParanoid" id="Q5KLF7"/>
<gene>
    <name evidence="2" type="ordered locus">CNB05430</name>
</gene>
<evidence type="ECO:0000313" key="2">
    <source>
        <dbReference type="EMBL" id="AAW41981.2"/>
    </source>
</evidence>
<organism evidence="2 3">
    <name type="scientific">Cryptococcus deneoformans (strain JEC21 / ATCC MYA-565)</name>
    <name type="common">Cryptococcus neoformans var. neoformans serotype D</name>
    <dbReference type="NCBI Taxonomy" id="214684"/>
    <lineage>
        <taxon>Eukaryota</taxon>
        <taxon>Fungi</taxon>
        <taxon>Dikarya</taxon>
        <taxon>Basidiomycota</taxon>
        <taxon>Agaricomycotina</taxon>
        <taxon>Tremellomycetes</taxon>
        <taxon>Tremellales</taxon>
        <taxon>Cryptococcaceae</taxon>
        <taxon>Cryptococcus</taxon>
        <taxon>Cryptococcus neoformans species complex</taxon>
    </lineage>
</organism>
<evidence type="ECO:0000256" key="1">
    <source>
        <dbReference type="SAM" id="MobiDB-lite"/>
    </source>
</evidence>
<accession>Q5KLF7</accession>
<feature type="compositionally biased region" description="Acidic residues" evidence="1">
    <location>
        <begin position="136"/>
        <end position="145"/>
    </location>
</feature>
<dbReference type="OrthoDB" id="2575875at2759"/>
<feature type="region of interest" description="Disordered" evidence="1">
    <location>
        <begin position="1"/>
        <end position="28"/>
    </location>
</feature>
<feature type="region of interest" description="Disordered" evidence="1">
    <location>
        <begin position="392"/>
        <end position="489"/>
    </location>
</feature>
<evidence type="ECO:0000313" key="3">
    <source>
        <dbReference type="Proteomes" id="UP000002149"/>
    </source>
</evidence>
<feature type="region of interest" description="Disordered" evidence="1">
    <location>
        <begin position="136"/>
        <end position="173"/>
    </location>
</feature>
<proteinExistence type="predicted"/>
<dbReference type="PaxDb" id="214684-Q5KLF7"/>
<feature type="compositionally biased region" description="Gly residues" evidence="1">
    <location>
        <begin position="424"/>
        <end position="457"/>
    </location>
</feature>
<reference evidence="2 3" key="1">
    <citation type="journal article" date="2005" name="Science">
        <title>The genome of the basidiomycetous yeast and human pathogen Cryptococcus neoformans.</title>
        <authorList>
            <person name="Loftus B.J."/>
            <person name="Fung E."/>
            <person name="Roncaglia P."/>
            <person name="Rowley D."/>
            <person name="Amedeo P."/>
            <person name="Bruno D."/>
            <person name="Vamathevan J."/>
            <person name="Miranda M."/>
            <person name="Anderson I.J."/>
            <person name="Fraser J.A."/>
            <person name="Allen J.E."/>
            <person name="Bosdet I.E."/>
            <person name="Brent M.R."/>
            <person name="Chiu R."/>
            <person name="Doering T.L."/>
            <person name="Donlin M.J."/>
            <person name="D'Souza C.A."/>
            <person name="Fox D.S."/>
            <person name="Grinberg V."/>
            <person name="Fu J."/>
            <person name="Fukushima M."/>
            <person name="Haas B.J."/>
            <person name="Huang J.C."/>
            <person name="Janbon G."/>
            <person name="Jones S.J."/>
            <person name="Koo H.L."/>
            <person name="Krzywinski M.I."/>
            <person name="Kwon-Chung J.K."/>
            <person name="Lengeler K.B."/>
            <person name="Maiti R."/>
            <person name="Marra M.A."/>
            <person name="Marra R.E."/>
            <person name="Mathewson C.A."/>
            <person name="Mitchell T.G."/>
            <person name="Pertea M."/>
            <person name="Riggs F.R."/>
            <person name="Salzberg S.L."/>
            <person name="Schein J.E."/>
            <person name="Shvartsbeyn A."/>
            <person name="Shin H."/>
            <person name="Shumway M."/>
            <person name="Specht C.A."/>
            <person name="Suh B.B."/>
            <person name="Tenney A."/>
            <person name="Utterback T.R."/>
            <person name="Wickes B.L."/>
            <person name="Wortman J.R."/>
            <person name="Wye N.H."/>
            <person name="Kronstad J.W."/>
            <person name="Lodge J.K."/>
            <person name="Heitman J."/>
            <person name="Davis R.W."/>
            <person name="Fraser C.M."/>
            <person name="Hyman R.W."/>
        </authorList>
    </citation>
    <scope>NUCLEOTIDE SEQUENCE [LARGE SCALE GENOMIC DNA]</scope>
    <source>
        <strain evidence="3">JEC21 / ATCC MYA-565</strain>
    </source>
</reference>
<name>Q5KLF7_CRYD1</name>
<dbReference type="Proteomes" id="UP000002149">
    <property type="component" value="Chromosome 2"/>
</dbReference>
<dbReference type="KEGG" id="cne:CNB05430"/>
<feature type="compositionally biased region" description="Low complexity" evidence="1">
    <location>
        <begin position="161"/>
        <end position="170"/>
    </location>
</feature>
<dbReference type="VEuPathDB" id="FungiDB:CNB05430"/>
<dbReference type="AlphaFoldDB" id="Q5KLF7"/>
<sequence length="603" mass="65758">MSQTSNSQAKPARQRKSSLPPSLPDDVTDIPMWDLLELEPPPSDEELERNYSAALKELWHEEFNGEFSYNFRLFFNLERCVRTRPLHPPSLTFHVFVGFVQERPLSRVLSATMRTPYSKTKVKAAVDRWIPKLETAEEQEEEDGDWVASSKSSGTDHVKSSSKVTSTSSSQGGIRRPDYVLEVTCRHVGGRKSTSIPLSIEIKAFPLNDFGHPQSQSEADKAFVKGLSQTAMYALAGWEMYRYRRSLFICGPAFCRVFVLDDNVLAVEVSSPPTSLSPLNVPSFFSSYSYGSMPHNLISPLANEESVSPTLFKHNPDYTINPLSCRLLESFIRGTLERTLRQTVGEALGCQAEEMDTDYLSASHSGIAFATLTPLSNRQNLVAHARDNATISKAANSGAGRKKKASSKKGSYLKTRGNRRDPGGESGGDRGASGGDGDGRGDTGGGNGERGGDGGAHFSGSGFARDEGGEDTDAKRTHNLSGSHDKHLPIEALDSSPEAESVVWKESGCLAKPNGRNRFNDWLEALSQAEKATDISSNGVSPATDTIEDVADLAMDSNEYQQLRITTLLADLDVRFVSVSSAQMDELFSADSSVYSFASYITG</sequence>
<protein>
    <submittedName>
        <fullName evidence="2">Expressed protein</fullName>
    </submittedName>
</protein>
<keyword evidence="3" id="KW-1185">Reference proteome</keyword>
<dbReference type="RefSeq" id="XP_024512310.1">
    <property type="nucleotide sequence ID" value="XM_024656633.1"/>
</dbReference>
<dbReference type="GeneID" id="3255753"/>
<dbReference type="PROSITE" id="PS50270">
    <property type="entry name" value="NGF_2"/>
    <property type="match status" value="1"/>
</dbReference>
<dbReference type="EMBL" id="AE017342">
    <property type="protein sequence ID" value="AAW41981.2"/>
    <property type="molecule type" value="Genomic_DNA"/>
</dbReference>
<dbReference type="HOGENOM" id="CLU_034477_0_0_1"/>